<organism evidence="2 3">
    <name type="scientific">Paraburkholderia diazotrophica</name>
    <dbReference type="NCBI Taxonomy" id="667676"/>
    <lineage>
        <taxon>Bacteria</taxon>
        <taxon>Pseudomonadati</taxon>
        <taxon>Pseudomonadota</taxon>
        <taxon>Betaproteobacteria</taxon>
        <taxon>Burkholderiales</taxon>
        <taxon>Burkholderiaceae</taxon>
        <taxon>Paraburkholderia</taxon>
    </lineage>
</organism>
<dbReference type="Proteomes" id="UP000198866">
    <property type="component" value="Unassembled WGS sequence"/>
</dbReference>
<dbReference type="SUPFAM" id="SSF56281">
    <property type="entry name" value="Metallo-hydrolase/oxidoreductase"/>
    <property type="match status" value="1"/>
</dbReference>
<reference evidence="3" key="1">
    <citation type="submission" date="2016-10" db="EMBL/GenBank/DDBJ databases">
        <authorList>
            <person name="Varghese N."/>
            <person name="Submissions S."/>
        </authorList>
    </citation>
    <scope>NUCLEOTIDE SEQUENCE [LARGE SCALE GENOMIC DNA]</scope>
    <source>
        <strain evidence="3">LMG 26031</strain>
    </source>
</reference>
<dbReference type="Pfam" id="PF19583">
    <property type="entry name" value="ODP"/>
    <property type="match status" value="1"/>
</dbReference>
<evidence type="ECO:0000259" key="1">
    <source>
        <dbReference type="Pfam" id="PF19583"/>
    </source>
</evidence>
<protein>
    <recommendedName>
        <fullName evidence="1">ODP domain-containing protein</fullName>
    </recommendedName>
</protein>
<dbReference type="OrthoDB" id="9800607at2"/>
<dbReference type="EMBL" id="FNYE01000043">
    <property type="protein sequence ID" value="SEK09239.1"/>
    <property type="molecule type" value="Genomic_DNA"/>
</dbReference>
<dbReference type="PANTHER" id="PTHR43717">
    <property type="entry name" value="ANAEROBIC NITRIC OXIDE REDUCTASE FLAVORUBREDOXIN"/>
    <property type="match status" value="1"/>
</dbReference>
<dbReference type="STRING" id="667676.SAMN05192539_104349"/>
<gene>
    <name evidence="2" type="ORF">SAMN05192539_104349</name>
</gene>
<dbReference type="InterPro" id="IPR045761">
    <property type="entry name" value="ODP_dom"/>
</dbReference>
<evidence type="ECO:0000313" key="3">
    <source>
        <dbReference type="Proteomes" id="UP000198866"/>
    </source>
</evidence>
<dbReference type="RefSeq" id="WP_090873215.1">
    <property type="nucleotide sequence ID" value="NZ_FNYE01000043.1"/>
</dbReference>
<evidence type="ECO:0000313" key="2">
    <source>
        <dbReference type="EMBL" id="SEK09239.1"/>
    </source>
</evidence>
<dbReference type="InterPro" id="IPR036866">
    <property type="entry name" value="RibonucZ/Hydroxyglut_hydro"/>
</dbReference>
<accession>A0A1H7E5N3</accession>
<sequence length="243" mass="26600">MTITNALSGTSVDEVSDGIYRINTPVVFEDGPGGFSFNQYLIVDDEPLLFHTGPRKMFALVREAVASVIPPERLRHIAFSHVEADECGSLNEWLAVAPDAQPLCGSIAKLVSIDDLADRPARGLEDGEAVELGKHKVRWLATPHLPHAWECGMLIEETTRALLCSDLFTQPGSDHPPITGSDILGPCEAFRRSMDYYSHTKHADAMLERLAALEPRMLACMHGSAWEGDCASLVRALAQSLHE</sequence>
<dbReference type="CDD" id="cd07709">
    <property type="entry name" value="flavodiiron_proteins_MBL-fold"/>
    <property type="match status" value="1"/>
</dbReference>
<dbReference type="PANTHER" id="PTHR43717:SF1">
    <property type="entry name" value="ANAEROBIC NITRIC OXIDE REDUCTASE FLAVORUBREDOXIN"/>
    <property type="match status" value="1"/>
</dbReference>
<proteinExistence type="predicted"/>
<dbReference type="AlphaFoldDB" id="A0A1H7E5N3"/>
<feature type="domain" description="ODP" evidence="1">
    <location>
        <begin position="36"/>
        <end position="223"/>
    </location>
</feature>
<keyword evidence="3" id="KW-1185">Reference proteome</keyword>
<name>A0A1H7E5N3_9BURK</name>
<dbReference type="Gene3D" id="3.60.15.10">
    <property type="entry name" value="Ribonuclease Z/Hydroxyacylglutathione hydrolase-like"/>
    <property type="match status" value="1"/>
</dbReference>